<comment type="subcellular location">
    <subcellularLocation>
        <location evidence="1">Nucleus</location>
    </subcellularLocation>
</comment>
<dbReference type="Gene3D" id="2.130.10.10">
    <property type="entry name" value="YVTN repeat-like/Quinoprotein amine dehydrogenase"/>
    <property type="match status" value="1"/>
</dbReference>
<protein>
    <recommendedName>
        <fullName evidence="9">AP2/ERF domain-containing protein</fullName>
    </recommendedName>
</protein>
<dbReference type="GO" id="GO:0003700">
    <property type="term" value="F:DNA-binding transcription factor activity"/>
    <property type="evidence" value="ECO:0007669"/>
    <property type="project" value="InterPro"/>
</dbReference>
<keyword evidence="4" id="KW-0010">Activator</keyword>
<evidence type="ECO:0000256" key="7">
    <source>
        <dbReference type="ARBA" id="ARBA00024343"/>
    </source>
</evidence>
<evidence type="ECO:0000256" key="3">
    <source>
        <dbReference type="ARBA" id="ARBA00023125"/>
    </source>
</evidence>
<feature type="compositionally biased region" description="Basic residues" evidence="8">
    <location>
        <begin position="245"/>
        <end position="265"/>
    </location>
</feature>
<proteinExistence type="inferred from homology"/>
<gene>
    <name evidence="10" type="ORF">CB5_LOCUS30546</name>
</gene>
<evidence type="ECO:0000256" key="1">
    <source>
        <dbReference type="ARBA" id="ARBA00004123"/>
    </source>
</evidence>
<dbReference type="AlphaFoldDB" id="A0A6V7QX64"/>
<dbReference type="InterPro" id="IPR001471">
    <property type="entry name" value="AP2/ERF_dom"/>
</dbReference>
<feature type="compositionally biased region" description="Low complexity" evidence="8">
    <location>
        <begin position="326"/>
        <end position="346"/>
    </location>
</feature>
<sequence length="385" mass="41802">MVGLWQWLSQPILFTFVMLHLITTARKRSISLEIAGISFSLDSEALFVGVADRTYGSLLEFNRRNQFHSWTLSSDDRKAFQGSRQGFGHQKTLTPLSNLDGSHFLTGSLDKTAKLRDARTLTLLKTYATERPVNAGAISPSLIIYAPIHFNLVIFCFGAFDCHANLLPAQIRQIQAQFQLQQLRQRGPLGPNAFPMKRFGGGGGGGGGGGATKLYRGVRQRHWGKWVAEIASRGTGRGCGSARSTPRRSRARLRRRRVPAPRRRSAAQLPELRRGGAHLGPPLHPAVDAKLRAICETLAAPKAKKKGDAAADDASGPAKGSEEESSSSTDGDDASTGSSSSSSSSSLVVPEMKDLDFTEAPWDESANFVLTKYPSLEIDWDAILS</sequence>
<feature type="region of interest" description="Disordered" evidence="8">
    <location>
        <begin position="234"/>
        <end position="284"/>
    </location>
</feature>
<evidence type="ECO:0000256" key="5">
    <source>
        <dbReference type="ARBA" id="ARBA00023163"/>
    </source>
</evidence>
<evidence type="ECO:0000256" key="8">
    <source>
        <dbReference type="SAM" id="MobiDB-lite"/>
    </source>
</evidence>
<feature type="domain" description="AP2/ERF" evidence="9">
    <location>
        <begin position="214"/>
        <end position="253"/>
    </location>
</feature>
<reference evidence="10" key="1">
    <citation type="submission" date="2020-07" db="EMBL/GenBank/DDBJ databases">
        <authorList>
            <person name="Lin J."/>
        </authorList>
    </citation>
    <scope>NUCLEOTIDE SEQUENCE</scope>
</reference>
<feature type="region of interest" description="Disordered" evidence="8">
    <location>
        <begin position="302"/>
        <end position="349"/>
    </location>
</feature>
<evidence type="ECO:0000313" key="10">
    <source>
        <dbReference type="EMBL" id="CAD1847335.1"/>
    </source>
</evidence>
<dbReference type="SUPFAM" id="SSF50998">
    <property type="entry name" value="Quinoprotein alcohol dehydrogenase-like"/>
    <property type="match status" value="1"/>
</dbReference>
<dbReference type="PROSITE" id="PS51032">
    <property type="entry name" value="AP2_ERF"/>
    <property type="match status" value="1"/>
</dbReference>
<dbReference type="PANTHER" id="PTHR31657:SF73">
    <property type="entry name" value="OS02G0752800 PROTEIN"/>
    <property type="match status" value="1"/>
</dbReference>
<dbReference type="GO" id="GO:0043565">
    <property type="term" value="F:sequence-specific DNA binding"/>
    <property type="evidence" value="ECO:0007669"/>
    <property type="project" value="TreeGrafter"/>
</dbReference>
<keyword evidence="5" id="KW-0804">Transcription</keyword>
<accession>A0A6V7QX64</accession>
<name>A0A6V7QX64_ANACO</name>
<dbReference type="GO" id="GO:0005634">
    <property type="term" value="C:nucleus"/>
    <property type="evidence" value="ECO:0007669"/>
    <property type="project" value="UniProtKB-SubCell"/>
</dbReference>
<comment type="similarity">
    <text evidence="7">Belongs to the AP2/ERF transcription factor family. ERF subfamily.</text>
</comment>
<evidence type="ECO:0000256" key="2">
    <source>
        <dbReference type="ARBA" id="ARBA00023015"/>
    </source>
</evidence>
<dbReference type="InterPro" id="IPR051758">
    <property type="entry name" value="ERF/AP2-like"/>
</dbReference>
<dbReference type="InterPro" id="IPR015943">
    <property type="entry name" value="WD40/YVTN_repeat-like_dom_sf"/>
</dbReference>
<evidence type="ECO:0000256" key="6">
    <source>
        <dbReference type="ARBA" id="ARBA00023242"/>
    </source>
</evidence>
<keyword evidence="3" id="KW-0238">DNA-binding</keyword>
<evidence type="ECO:0000259" key="9">
    <source>
        <dbReference type="PROSITE" id="PS51032"/>
    </source>
</evidence>
<evidence type="ECO:0000256" key="4">
    <source>
        <dbReference type="ARBA" id="ARBA00023159"/>
    </source>
</evidence>
<dbReference type="EMBL" id="CAJEUB010000051">
    <property type="protein sequence ID" value="CAD1847335.1"/>
    <property type="molecule type" value="Genomic_DNA"/>
</dbReference>
<dbReference type="InterPro" id="IPR011047">
    <property type="entry name" value="Quinoprotein_ADH-like_sf"/>
</dbReference>
<dbReference type="PANTHER" id="PTHR31657">
    <property type="entry name" value="ETHYLENE-RESPONSIVE TRANSCRIPTION FACTOR ERF061"/>
    <property type="match status" value="1"/>
</dbReference>
<keyword evidence="2" id="KW-0805">Transcription regulation</keyword>
<keyword evidence="6" id="KW-0539">Nucleus</keyword>
<organism evidence="10">
    <name type="scientific">Ananas comosus var. bracteatus</name>
    <name type="common">red pineapple</name>
    <dbReference type="NCBI Taxonomy" id="296719"/>
    <lineage>
        <taxon>Eukaryota</taxon>
        <taxon>Viridiplantae</taxon>
        <taxon>Streptophyta</taxon>
        <taxon>Embryophyta</taxon>
        <taxon>Tracheophyta</taxon>
        <taxon>Spermatophyta</taxon>
        <taxon>Magnoliopsida</taxon>
        <taxon>Liliopsida</taxon>
        <taxon>Poales</taxon>
        <taxon>Bromeliaceae</taxon>
        <taxon>Bromelioideae</taxon>
        <taxon>Ananas</taxon>
    </lineage>
</organism>